<dbReference type="Proteomes" id="UP000249005">
    <property type="component" value="Chromosome 1"/>
</dbReference>
<dbReference type="AlphaFoldDB" id="A0A2X4VFR4"/>
<keyword evidence="3" id="KW-1185">Reference proteome</keyword>
<dbReference type="RefSeq" id="WP_111741745.1">
    <property type="nucleotide sequence ID" value="NZ_LR698987.1"/>
</dbReference>
<dbReference type="KEGG" id="lri:NCTC12151_03484"/>
<organism evidence="2 3">
    <name type="scientific">Leminorella richardii</name>
    <dbReference type="NCBI Taxonomy" id="158841"/>
    <lineage>
        <taxon>Bacteria</taxon>
        <taxon>Pseudomonadati</taxon>
        <taxon>Pseudomonadota</taxon>
        <taxon>Gammaproteobacteria</taxon>
        <taxon>Enterobacterales</taxon>
        <taxon>Budviciaceae</taxon>
        <taxon>Leminorella</taxon>
    </lineage>
</organism>
<dbReference type="SUPFAM" id="SSF49464">
    <property type="entry name" value="Carboxypeptidase regulatory domain-like"/>
    <property type="match status" value="1"/>
</dbReference>
<evidence type="ECO:0000313" key="3">
    <source>
        <dbReference type="Proteomes" id="UP000249005"/>
    </source>
</evidence>
<evidence type="ECO:0000313" key="2">
    <source>
        <dbReference type="EMBL" id="SQI44150.1"/>
    </source>
</evidence>
<proteinExistence type="predicted"/>
<dbReference type="InterPro" id="IPR008969">
    <property type="entry name" value="CarboxyPept-like_regulatory"/>
</dbReference>
<name>A0A2X4VFR4_9GAMM</name>
<protein>
    <recommendedName>
        <fullName evidence="4">Carboxypeptidase regulatory-like domain-containing protein</fullName>
    </recommendedName>
</protein>
<gene>
    <name evidence="2" type="ORF">NCTC12151_03484</name>
</gene>
<evidence type="ECO:0000256" key="1">
    <source>
        <dbReference type="SAM" id="MobiDB-lite"/>
    </source>
</evidence>
<sequence length="172" mass="19058">MNIKGDRPFLLLLTLCLLMLNGCVPRTIYPRGETSGVVVDAMTFKPIGGALVAIDAYKPGSAVTDENGAFHISEIKDWEMVFFMAGRAPYDSQQHNEVTVSAPGYKMRRWTGEYSTRFTFPIQLLPESSELQYQLNIEARRSMNHGDAPPRPPGQETFVIKPPVAPPTAATE</sequence>
<dbReference type="OrthoDB" id="6883307at2"/>
<reference evidence="2 3" key="1">
    <citation type="submission" date="2018-06" db="EMBL/GenBank/DDBJ databases">
        <authorList>
            <consortium name="Pathogen Informatics"/>
            <person name="Doyle S."/>
        </authorList>
    </citation>
    <scope>NUCLEOTIDE SEQUENCE [LARGE SCALE GENOMIC DNA]</scope>
    <source>
        <strain evidence="2 3">NCTC12151</strain>
    </source>
</reference>
<dbReference type="EMBL" id="LS483470">
    <property type="protein sequence ID" value="SQI44150.1"/>
    <property type="molecule type" value="Genomic_DNA"/>
</dbReference>
<evidence type="ECO:0008006" key="4">
    <source>
        <dbReference type="Google" id="ProtNLM"/>
    </source>
</evidence>
<accession>A0A2X4VFR4</accession>
<feature type="region of interest" description="Disordered" evidence="1">
    <location>
        <begin position="142"/>
        <end position="172"/>
    </location>
</feature>
<dbReference type="Gene3D" id="2.60.40.1120">
    <property type="entry name" value="Carboxypeptidase-like, regulatory domain"/>
    <property type="match status" value="1"/>
</dbReference>